<evidence type="ECO:0000256" key="1">
    <source>
        <dbReference type="ARBA" id="ARBA00010199"/>
    </source>
</evidence>
<organism evidence="4 5">
    <name type="scientific">Seminavis robusta</name>
    <dbReference type="NCBI Taxonomy" id="568900"/>
    <lineage>
        <taxon>Eukaryota</taxon>
        <taxon>Sar</taxon>
        <taxon>Stramenopiles</taxon>
        <taxon>Ochrophyta</taxon>
        <taxon>Bacillariophyta</taxon>
        <taxon>Bacillariophyceae</taxon>
        <taxon>Bacillariophycidae</taxon>
        <taxon>Naviculales</taxon>
        <taxon>Naviculaceae</taxon>
        <taxon>Seminavis</taxon>
    </lineage>
</organism>
<feature type="compositionally biased region" description="Low complexity" evidence="2">
    <location>
        <begin position="761"/>
        <end position="775"/>
    </location>
</feature>
<keyword evidence="3" id="KW-0472">Membrane</keyword>
<feature type="transmembrane region" description="Helical" evidence="3">
    <location>
        <begin position="686"/>
        <end position="705"/>
    </location>
</feature>
<name>A0A9N8HUY4_9STRA</name>
<feature type="region of interest" description="Disordered" evidence="2">
    <location>
        <begin position="230"/>
        <end position="256"/>
    </location>
</feature>
<dbReference type="GO" id="GO:0042910">
    <property type="term" value="F:xenobiotic transmembrane transporter activity"/>
    <property type="evidence" value="ECO:0007669"/>
    <property type="project" value="InterPro"/>
</dbReference>
<feature type="transmembrane region" description="Helical" evidence="3">
    <location>
        <begin position="25"/>
        <end position="48"/>
    </location>
</feature>
<protein>
    <submittedName>
        <fullName evidence="4">Uncharacterized transporter</fullName>
    </submittedName>
</protein>
<dbReference type="AlphaFoldDB" id="A0A9N8HUY4"/>
<dbReference type="InterPro" id="IPR002528">
    <property type="entry name" value="MATE_fam"/>
</dbReference>
<reference evidence="4" key="1">
    <citation type="submission" date="2020-06" db="EMBL/GenBank/DDBJ databases">
        <authorList>
            <consortium name="Plant Systems Biology data submission"/>
        </authorList>
    </citation>
    <scope>NUCLEOTIDE SEQUENCE</scope>
    <source>
        <strain evidence="4">D6</strain>
    </source>
</reference>
<dbReference type="Pfam" id="PF01554">
    <property type="entry name" value="MatE"/>
    <property type="match status" value="2"/>
</dbReference>
<evidence type="ECO:0000256" key="2">
    <source>
        <dbReference type="SAM" id="MobiDB-lite"/>
    </source>
</evidence>
<evidence type="ECO:0000313" key="5">
    <source>
        <dbReference type="Proteomes" id="UP001153069"/>
    </source>
</evidence>
<feature type="transmembrane region" description="Helical" evidence="3">
    <location>
        <begin position="357"/>
        <end position="378"/>
    </location>
</feature>
<proteinExistence type="inferred from homology"/>
<evidence type="ECO:0000313" key="4">
    <source>
        <dbReference type="EMBL" id="CAB9523663.1"/>
    </source>
</evidence>
<feature type="transmembrane region" description="Helical" evidence="3">
    <location>
        <begin position="658"/>
        <end position="680"/>
    </location>
</feature>
<dbReference type="OrthoDB" id="42023at2759"/>
<feature type="region of interest" description="Disordered" evidence="2">
    <location>
        <begin position="722"/>
        <end position="808"/>
    </location>
</feature>
<feature type="transmembrane region" description="Helical" evidence="3">
    <location>
        <begin position="587"/>
        <end position="605"/>
    </location>
</feature>
<evidence type="ECO:0000256" key="3">
    <source>
        <dbReference type="SAM" id="Phobius"/>
    </source>
</evidence>
<feature type="transmembrane region" description="Helical" evidence="3">
    <location>
        <begin position="625"/>
        <end position="646"/>
    </location>
</feature>
<feature type="region of interest" description="Disordered" evidence="2">
    <location>
        <begin position="184"/>
        <end position="211"/>
    </location>
</feature>
<feature type="transmembrane region" description="Helical" evidence="3">
    <location>
        <begin position="456"/>
        <end position="480"/>
    </location>
</feature>
<dbReference type="EMBL" id="CAICTM010001440">
    <property type="protein sequence ID" value="CAB9523663.1"/>
    <property type="molecule type" value="Genomic_DNA"/>
</dbReference>
<comment type="similarity">
    <text evidence="1">Belongs to the multi antimicrobial extrusion (MATE) (TC 2.A.66.1) family.</text>
</comment>
<feature type="compositionally biased region" description="Basic residues" evidence="2">
    <location>
        <begin position="133"/>
        <end position="146"/>
    </location>
</feature>
<feature type="region of interest" description="Disordered" evidence="2">
    <location>
        <begin position="59"/>
        <end position="86"/>
    </location>
</feature>
<feature type="compositionally biased region" description="Polar residues" evidence="2">
    <location>
        <begin position="731"/>
        <end position="752"/>
    </location>
</feature>
<keyword evidence="5" id="KW-1185">Reference proteome</keyword>
<keyword evidence="3" id="KW-0812">Transmembrane</keyword>
<dbReference type="Proteomes" id="UP001153069">
    <property type="component" value="Unassembled WGS sequence"/>
</dbReference>
<keyword evidence="3" id="KW-1133">Transmembrane helix</keyword>
<accession>A0A9N8HUY4</accession>
<feature type="region of interest" description="Disordered" evidence="2">
    <location>
        <begin position="128"/>
        <end position="147"/>
    </location>
</feature>
<dbReference type="GO" id="GO:0015297">
    <property type="term" value="F:antiporter activity"/>
    <property type="evidence" value="ECO:0007669"/>
    <property type="project" value="InterPro"/>
</dbReference>
<comment type="caution">
    <text evidence="4">The sequence shown here is derived from an EMBL/GenBank/DDBJ whole genome shotgun (WGS) entry which is preliminary data.</text>
</comment>
<gene>
    <name evidence="4" type="ORF">SEMRO_1442_G273080.1</name>
</gene>
<sequence length="808" mass="88603">MPLFPETDDGFVGYVEKSHDPGYSLIFATILFCIIIYCSLPFLVSLGFRLEIKNQINQEKRQRWKAQPRPQSTRSSNNNNNNVPIIATSEYDGSVDPIFEATEGPPSPMSVVSGRSAISLTPSVSSLVSLHSQRSRKRRRRKRHNKRIMEKKNEWVEFELRMQRYDAYADSVINGTDDAATNKAEENAIVKLSDSPTRRPKSRDQSPVRSVMGSLDQDALSFGDAVSITTSSPARKGYPPPLRDHLKTNQPDDVNPADEDTSLWNTLLDLAVWDFESKRIIKLAIPFAIQSLSTGILDIITAAVIGKVLGTSEISAFVTVRGLIHVSSSFFGGYHESIAVLCSQAMGKNNVKLVGHYVQLSMILYVVSYIPFVILWWVSMPSILEWLGFDQDTVDIGQGYTQVYLFLELLDGVDESVHGLLDVIDLESYSTLIGVSQEVITFLDILAATFIAKPSLYVIGLIELFVSIVFLIVNVGIIIWRGWFRPYREGLIGSCALYNKTAVKLMLSTSCSLSIGYLLTDGEWEILTLFAKYMGPAEVVAWGILGLMFETIERFVEAVADASEVRVAFLLGSGQPARAKRSAYKSLIMGVFLSFFLTSILFIAGDNIATWFSNDPALQHIVADLLPLLGIGNVTLTLCTICWTLVGAQGRYRLATCIAAATSWLVTLPLAALFTFALNINLQGQTAAVVIGDMVSGTILAYFLFRSDWVGLSEAVQDAHEAAEVGPPEWDQQSASPSVTYSKPSTPKTATGSPEKDEVGDGLLNSPNLGLLGTLAEGNPGEESFMSANSGDLDFITPQATPTKQELV</sequence>
<dbReference type="PANTHER" id="PTHR11206">
    <property type="entry name" value="MULTIDRUG RESISTANCE PROTEIN"/>
    <property type="match status" value="1"/>
</dbReference>
<feature type="compositionally biased region" description="Polar residues" evidence="2">
    <location>
        <begin position="798"/>
        <end position="808"/>
    </location>
</feature>
<dbReference type="GO" id="GO:0016020">
    <property type="term" value="C:membrane"/>
    <property type="evidence" value="ECO:0007669"/>
    <property type="project" value="InterPro"/>
</dbReference>